<dbReference type="AlphaFoldDB" id="A0A6A4QEQ6"/>
<evidence type="ECO:0000256" key="2">
    <source>
        <dbReference type="SAM" id="Phobius"/>
    </source>
</evidence>
<dbReference type="GO" id="GO:0005886">
    <property type="term" value="C:plasma membrane"/>
    <property type="evidence" value="ECO:0007669"/>
    <property type="project" value="TreeGrafter"/>
</dbReference>
<comment type="subunit">
    <text evidence="1">Homodimer and heterodimers.</text>
</comment>
<evidence type="ECO:0000256" key="1">
    <source>
        <dbReference type="ARBA" id="ARBA00011489"/>
    </source>
</evidence>
<keyword evidence="2" id="KW-0812">Transmembrane</keyword>
<accession>A0A6A4QEQ6</accession>
<sequence>MDFPGSPGTFLGFVLRMSQFFLLLGQLSQWLQLLESLTSLLFCYLIASMCIQVIWSFMLALQDAYVLVGKKVLNNPVLVSFFFVTYTKISEVII</sequence>
<evidence type="ECO:0000313" key="4">
    <source>
        <dbReference type="Proteomes" id="UP000447434"/>
    </source>
</evidence>
<evidence type="ECO:0008006" key="5">
    <source>
        <dbReference type="Google" id="ProtNLM"/>
    </source>
</evidence>
<gene>
    <name evidence="3" type="ORF">Lalb_Chr06g0169401</name>
</gene>
<evidence type="ECO:0000313" key="3">
    <source>
        <dbReference type="EMBL" id="KAE9612102.1"/>
    </source>
</evidence>
<dbReference type="InterPro" id="IPR045009">
    <property type="entry name" value="CASPL-5"/>
</dbReference>
<keyword evidence="2" id="KW-0472">Membrane</keyword>
<proteinExistence type="predicted"/>
<protein>
    <recommendedName>
        <fullName evidence="5">CASP-like protein</fullName>
    </recommendedName>
</protein>
<dbReference type="PANTHER" id="PTHR32021">
    <property type="entry name" value="CASP-LIKE PROTEIN 5B3"/>
    <property type="match status" value="1"/>
</dbReference>
<dbReference type="Proteomes" id="UP000447434">
    <property type="component" value="Chromosome 6"/>
</dbReference>
<organism evidence="3 4">
    <name type="scientific">Lupinus albus</name>
    <name type="common">White lupine</name>
    <name type="synonym">Lupinus termis</name>
    <dbReference type="NCBI Taxonomy" id="3870"/>
    <lineage>
        <taxon>Eukaryota</taxon>
        <taxon>Viridiplantae</taxon>
        <taxon>Streptophyta</taxon>
        <taxon>Embryophyta</taxon>
        <taxon>Tracheophyta</taxon>
        <taxon>Spermatophyta</taxon>
        <taxon>Magnoliopsida</taxon>
        <taxon>eudicotyledons</taxon>
        <taxon>Gunneridae</taxon>
        <taxon>Pentapetalae</taxon>
        <taxon>rosids</taxon>
        <taxon>fabids</taxon>
        <taxon>Fabales</taxon>
        <taxon>Fabaceae</taxon>
        <taxon>Papilionoideae</taxon>
        <taxon>50 kb inversion clade</taxon>
        <taxon>genistoids sensu lato</taxon>
        <taxon>core genistoids</taxon>
        <taxon>Genisteae</taxon>
        <taxon>Lupinus</taxon>
    </lineage>
</organism>
<comment type="caution">
    <text evidence="3">The sequence shown here is derived from an EMBL/GenBank/DDBJ whole genome shotgun (WGS) entry which is preliminary data.</text>
</comment>
<keyword evidence="2" id="KW-1133">Transmembrane helix</keyword>
<reference evidence="4" key="1">
    <citation type="journal article" date="2020" name="Nat. Commun.">
        <title>Genome sequence of the cluster root forming white lupin.</title>
        <authorList>
            <person name="Hufnagel B."/>
            <person name="Marques A."/>
            <person name="Soriano A."/>
            <person name="Marques L."/>
            <person name="Divol F."/>
            <person name="Doumas P."/>
            <person name="Sallet E."/>
            <person name="Mancinotti D."/>
            <person name="Carrere S."/>
            <person name="Marande W."/>
            <person name="Arribat S."/>
            <person name="Keller J."/>
            <person name="Huneau C."/>
            <person name="Blein T."/>
            <person name="Aime D."/>
            <person name="Laguerre M."/>
            <person name="Taylor J."/>
            <person name="Schubert V."/>
            <person name="Nelson M."/>
            <person name="Geu-Flores F."/>
            <person name="Crespi M."/>
            <person name="Gallardo-Guerrero K."/>
            <person name="Delaux P.-M."/>
            <person name="Salse J."/>
            <person name="Berges H."/>
            <person name="Guyot R."/>
            <person name="Gouzy J."/>
            <person name="Peret B."/>
        </authorList>
    </citation>
    <scope>NUCLEOTIDE SEQUENCE [LARGE SCALE GENOMIC DNA]</scope>
    <source>
        <strain evidence="4">cv. Amiga</strain>
    </source>
</reference>
<feature type="transmembrane region" description="Helical" evidence="2">
    <location>
        <begin position="37"/>
        <end position="60"/>
    </location>
</feature>
<dbReference type="PANTHER" id="PTHR32021:SF5">
    <property type="entry name" value="CASP-LIKE PROTEIN 5B3"/>
    <property type="match status" value="1"/>
</dbReference>
<keyword evidence="4" id="KW-1185">Reference proteome</keyword>
<name>A0A6A4QEQ6_LUPAL</name>
<dbReference type="EMBL" id="WOCE01000006">
    <property type="protein sequence ID" value="KAE9612102.1"/>
    <property type="molecule type" value="Genomic_DNA"/>
</dbReference>